<evidence type="ECO:0000256" key="4">
    <source>
        <dbReference type="PROSITE-ProRule" id="PRU00335"/>
    </source>
</evidence>
<dbReference type="PROSITE" id="PS50977">
    <property type="entry name" value="HTH_TETR_2"/>
    <property type="match status" value="1"/>
</dbReference>
<keyword evidence="7" id="KW-1185">Reference proteome</keyword>
<dbReference type="Gene3D" id="1.10.357.10">
    <property type="entry name" value="Tetracycline Repressor, domain 2"/>
    <property type="match status" value="1"/>
</dbReference>
<gene>
    <name evidence="6" type="ORF">EKH79_04435</name>
</gene>
<reference evidence="6 7" key="1">
    <citation type="submission" date="2018-12" db="EMBL/GenBank/DDBJ databases">
        <title>Dyella dinghuensis sp. nov. DHOA06 and Dyella choica sp. nov. 4M-K27, isolated from forest soil.</title>
        <authorList>
            <person name="Qiu L.-H."/>
            <person name="Gao Z.-H."/>
        </authorList>
    </citation>
    <scope>NUCLEOTIDE SEQUENCE [LARGE SCALE GENOMIC DNA]</scope>
    <source>
        <strain evidence="6 7">DHOA06</strain>
    </source>
</reference>
<evidence type="ECO:0000256" key="1">
    <source>
        <dbReference type="ARBA" id="ARBA00023015"/>
    </source>
</evidence>
<dbReference type="PRINTS" id="PR00455">
    <property type="entry name" value="HTHTETR"/>
</dbReference>
<name>A0A432LX88_9GAMM</name>
<feature type="domain" description="HTH tetR-type" evidence="5">
    <location>
        <begin position="18"/>
        <end position="78"/>
    </location>
</feature>
<dbReference type="InterPro" id="IPR009057">
    <property type="entry name" value="Homeodomain-like_sf"/>
</dbReference>
<dbReference type="AlphaFoldDB" id="A0A432LX88"/>
<feature type="DNA-binding region" description="H-T-H motif" evidence="4">
    <location>
        <begin position="41"/>
        <end position="60"/>
    </location>
</feature>
<evidence type="ECO:0000256" key="2">
    <source>
        <dbReference type="ARBA" id="ARBA00023125"/>
    </source>
</evidence>
<evidence type="ECO:0000313" key="6">
    <source>
        <dbReference type="EMBL" id="RUL65952.1"/>
    </source>
</evidence>
<keyword evidence="1" id="KW-0805">Transcription regulation</keyword>
<dbReference type="GO" id="GO:0003700">
    <property type="term" value="F:DNA-binding transcription factor activity"/>
    <property type="evidence" value="ECO:0007669"/>
    <property type="project" value="TreeGrafter"/>
</dbReference>
<evidence type="ECO:0000256" key="3">
    <source>
        <dbReference type="ARBA" id="ARBA00023163"/>
    </source>
</evidence>
<dbReference type="Pfam" id="PF00440">
    <property type="entry name" value="TetR_N"/>
    <property type="match status" value="1"/>
</dbReference>
<organism evidence="6 7">
    <name type="scientific">Dyella dinghuensis</name>
    <dbReference type="NCBI Taxonomy" id="1920169"/>
    <lineage>
        <taxon>Bacteria</taxon>
        <taxon>Pseudomonadati</taxon>
        <taxon>Pseudomonadota</taxon>
        <taxon>Gammaproteobacteria</taxon>
        <taxon>Lysobacterales</taxon>
        <taxon>Rhodanobacteraceae</taxon>
        <taxon>Dyella</taxon>
    </lineage>
</organism>
<protein>
    <submittedName>
        <fullName evidence="6">TetR family transcriptional regulator</fullName>
    </submittedName>
</protein>
<evidence type="ECO:0000313" key="7">
    <source>
        <dbReference type="Proteomes" id="UP000267077"/>
    </source>
</evidence>
<evidence type="ECO:0000259" key="5">
    <source>
        <dbReference type="PROSITE" id="PS50977"/>
    </source>
</evidence>
<dbReference type="Proteomes" id="UP000267077">
    <property type="component" value="Unassembled WGS sequence"/>
</dbReference>
<dbReference type="PANTHER" id="PTHR30055">
    <property type="entry name" value="HTH-TYPE TRANSCRIPTIONAL REGULATOR RUTR"/>
    <property type="match status" value="1"/>
</dbReference>
<accession>A0A432LX88</accession>
<keyword evidence="3" id="KW-0804">Transcription</keyword>
<dbReference type="InterPro" id="IPR050109">
    <property type="entry name" value="HTH-type_TetR-like_transc_reg"/>
</dbReference>
<dbReference type="InterPro" id="IPR001647">
    <property type="entry name" value="HTH_TetR"/>
</dbReference>
<dbReference type="EMBL" id="RYZR01000003">
    <property type="protein sequence ID" value="RUL65952.1"/>
    <property type="molecule type" value="Genomic_DNA"/>
</dbReference>
<dbReference type="SUPFAM" id="SSF46689">
    <property type="entry name" value="Homeodomain-like"/>
    <property type="match status" value="1"/>
</dbReference>
<dbReference type="GO" id="GO:0000976">
    <property type="term" value="F:transcription cis-regulatory region binding"/>
    <property type="evidence" value="ECO:0007669"/>
    <property type="project" value="TreeGrafter"/>
</dbReference>
<dbReference type="PANTHER" id="PTHR30055:SF234">
    <property type="entry name" value="HTH-TYPE TRANSCRIPTIONAL REGULATOR BETI"/>
    <property type="match status" value="1"/>
</dbReference>
<keyword evidence="2 4" id="KW-0238">DNA-binding</keyword>
<sequence>MPRTKKRLDHEPKQQRSRETLERLLAATIKVLDEEGLEGAVIPKIAAAAKVAPASVYRRFADKDALLRSAFLHMLRKSNETNRERIGKALLRKTLEESAAQLMNSLLEQYKRHPRLLRALAKFIETDTDQDFATESKLYVAENISLVVDALLTFRAEIEHRFPRRALQFAVLTAASAAEGYALDPSSMWHVVAPVSEKELKAELARSFVAYLRHR</sequence>
<proteinExistence type="predicted"/>
<comment type="caution">
    <text evidence="6">The sequence shown here is derived from an EMBL/GenBank/DDBJ whole genome shotgun (WGS) entry which is preliminary data.</text>
</comment>